<dbReference type="RefSeq" id="WP_188555368.1">
    <property type="nucleotide sequence ID" value="NZ_BMGT01000004.1"/>
</dbReference>
<dbReference type="AlphaFoldDB" id="A0A917HQM1"/>
<dbReference type="InterPro" id="IPR001623">
    <property type="entry name" value="DnaJ_domain"/>
</dbReference>
<dbReference type="PANTHER" id="PTHR43948:SF10">
    <property type="entry name" value="MRJ, ISOFORM E"/>
    <property type="match status" value="1"/>
</dbReference>
<dbReference type="PANTHER" id="PTHR43948">
    <property type="entry name" value="DNAJ HOMOLOG SUBFAMILY B"/>
    <property type="match status" value="1"/>
</dbReference>
<keyword evidence="3" id="KW-1185">Reference proteome</keyword>
<name>A0A917HQM1_9BACT</name>
<dbReference type="InterPro" id="IPR036869">
    <property type="entry name" value="J_dom_sf"/>
</dbReference>
<dbReference type="SUPFAM" id="SSF46565">
    <property type="entry name" value="Chaperone J-domain"/>
    <property type="match status" value="1"/>
</dbReference>
<organism evidence="2 3">
    <name type="scientific">Edaphobacter dinghuensis</name>
    <dbReference type="NCBI Taxonomy" id="1560005"/>
    <lineage>
        <taxon>Bacteria</taxon>
        <taxon>Pseudomonadati</taxon>
        <taxon>Acidobacteriota</taxon>
        <taxon>Terriglobia</taxon>
        <taxon>Terriglobales</taxon>
        <taxon>Acidobacteriaceae</taxon>
        <taxon>Edaphobacter</taxon>
    </lineage>
</organism>
<accession>A0A917HQM1</accession>
<feature type="domain" description="J" evidence="1">
    <location>
        <begin position="51"/>
        <end position="113"/>
    </location>
</feature>
<evidence type="ECO:0000313" key="2">
    <source>
        <dbReference type="EMBL" id="GGG86627.1"/>
    </source>
</evidence>
<dbReference type="EMBL" id="BMGT01000004">
    <property type="protein sequence ID" value="GGG86627.1"/>
    <property type="molecule type" value="Genomic_DNA"/>
</dbReference>
<proteinExistence type="predicted"/>
<dbReference type="Pfam" id="PF00226">
    <property type="entry name" value="DnaJ"/>
    <property type="match status" value="1"/>
</dbReference>
<dbReference type="Proteomes" id="UP000647241">
    <property type="component" value="Unassembled WGS sequence"/>
</dbReference>
<dbReference type="SMART" id="SM00271">
    <property type="entry name" value="DnaJ"/>
    <property type="match status" value="1"/>
</dbReference>
<dbReference type="PRINTS" id="PR00625">
    <property type="entry name" value="JDOMAIN"/>
</dbReference>
<protein>
    <recommendedName>
        <fullName evidence="1">J domain-containing protein</fullName>
    </recommendedName>
</protein>
<dbReference type="CDD" id="cd06257">
    <property type="entry name" value="DnaJ"/>
    <property type="match status" value="1"/>
</dbReference>
<dbReference type="PROSITE" id="PS50076">
    <property type="entry name" value="DNAJ_2"/>
    <property type="match status" value="1"/>
</dbReference>
<evidence type="ECO:0000313" key="3">
    <source>
        <dbReference type="Proteomes" id="UP000647241"/>
    </source>
</evidence>
<gene>
    <name evidence="2" type="ORF">GCM10011585_33240</name>
</gene>
<comment type="caution">
    <text evidence="2">The sequence shown here is derived from an EMBL/GenBank/DDBJ whole genome shotgun (WGS) entry which is preliminary data.</text>
</comment>
<evidence type="ECO:0000259" key="1">
    <source>
        <dbReference type="PROSITE" id="PS50076"/>
    </source>
</evidence>
<dbReference type="Gene3D" id="1.10.287.110">
    <property type="entry name" value="DnaJ domain"/>
    <property type="match status" value="1"/>
</dbReference>
<reference evidence="2" key="1">
    <citation type="journal article" date="2014" name="Int. J. Syst. Evol. Microbiol.">
        <title>Complete genome sequence of Corynebacterium casei LMG S-19264T (=DSM 44701T), isolated from a smear-ripened cheese.</title>
        <authorList>
            <consortium name="US DOE Joint Genome Institute (JGI-PGF)"/>
            <person name="Walter F."/>
            <person name="Albersmeier A."/>
            <person name="Kalinowski J."/>
            <person name="Ruckert C."/>
        </authorList>
    </citation>
    <scope>NUCLEOTIDE SEQUENCE</scope>
    <source>
        <strain evidence="2">CGMCC 1.12997</strain>
    </source>
</reference>
<sequence>MAKSWADIDRKRKRYNPEVEGYGNAHQWTSSFYERMGVEEAEQVLYGNQKSPRQILGVGIHASWEEISKAFRKLALATHPDRISITGMTVEAATEAFKIVSAAYTVLCEEFGK</sequence>
<reference evidence="2" key="2">
    <citation type="submission" date="2020-09" db="EMBL/GenBank/DDBJ databases">
        <authorList>
            <person name="Sun Q."/>
            <person name="Zhou Y."/>
        </authorList>
    </citation>
    <scope>NUCLEOTIDE SEQUENCE</scope>
    <source>
        <strain evidence="2">CGMCC 1.12997</strain>
    </source>
</reference>